<dbReference type="InterPro" id="IPR029034">
    <property type="entry name" value="Cystine-knot_cytokine"/>
</dbReference>
<gene>
    <name evidence="12" type="ORF">HOLleu_40124</name>
</gene>
<evidence type="ECO:0000256" key="10">
    <source>
        <dbReference type="SAM" id="MobiDB-lite"/>
    </source>
</evidence>
<name>A0A9Q0YET0_HOLLE</name>
<evidence type="ECO:0000256" key="4">
    <source>
        <dbReference type="ARBA" id="ARBA00022525"/>
    </source>
</evidence>
<dbReference type="Gene3D" id="2.10.90.10">
    <property type="entry name" value="Cystine-knot cytokines"/>
    <property type="match status" value="1"/>
</dbReference>
<feature type="domain" description="TGF-beta family profile" evidence="11">
    <location>
        <begin position="335"/>
        <end position="465"/>
    </location>
</feature>
<keyword evidence="8" id="KW-0325">Glycoprotein</keyword>
<dbReference type="InterPro" id="IPR001839">
    <property type="entry name" value="TGF-b_C"/>
</dbReference>
<dbReference type="EMBL" id="JAIZAY010000022">
    <property type="protein sequence ID" value="KAJ8020514.1"/>
    <property type="molecule type" value="Genomic_DNA"/>
</dbReference>
<dbReference type="FunFam" id="2.10.90.10:FF:000003">
    <property type="entry name" value="Bone morphogenetic protein 5"/>
    <property type="match status" value="1"/>
</dbReference>
<sequence length="465" mass="53058">MEQYKMTVADRTLQKSIWSLFMLYLATCISAQIHVSQGISDGLGLDIGRYSRNTDDNSFIDSNEIPRYQKKEMQSELLHLLGLKQRPSPSSLRGGQNNSAPQFMLDLYNSLSSTADLELEEMNSVDHARYDMYHREALSSLLKMGTFNYTSNEVDAVDEADTIMSLPVRYKTHSIERHGNHRYHFEVNSVPGHDILTTAELRVYRDIADSEFRDGLFCVKIFQITGQGEDRRVFMDSVVLDRNDVGWIVFDVTYGSHILQTYPGAKISLQLIAEDVHRQEVDPNLIGLKGIGSEELLEPFMVAFFKTHEEVRQEHLSRVRRSGRKNPNKSKRGSRRIQNVQSDPIPGSPYSDVNSISRRPNRECRRRTFYVNFDSLDWSEWIIAPEGYHAFSCEGECSFPLHNKLNATNHAIVQTLVHILNPTVVPQACCAPTKLGPIQVLYFDDSTNVVLRKYKNMVVKACGCH</sequence>
<proteinExistence type="inferred from homology"/>
<evidence type="ECO:0000256" key="1">
    <source>
        <dbReference type="ARBA" id="ARBA00004613"/>
    </source>
</evidence>
<organism evidence="12 13">
    <name type="scientific">Holothuria leucospilota</name>
    <name type="common">Black long sea cucumber</name>
    <name type="synonym">Mertensiothuria leucospilota</name>
    <dbReference type="NCBI Taxonomy" id="206669"/>
    <lineage>
        <taxon>Eukaryota</taxon>
        <taxon>Metazoa</taxon>
        <taxon>Echinodermata</taxon>
        <taxon>Eleutherozoa</taxon>
        <taxon>Echinozoa</taxon>
        <taxon>Holothuroidea</taxon>
        <taxon>Aspidochirotacea</taxon>
        <taxon>Aspidochirotida</taxon>
        <taxon>Holothuriidae</taxon>
        <taxon>Holothuria</taxon>
    </lineage>
</organism>
<accession>A0A9Q0YET0</accession>
<dbReference type="GO" id="GO:0032502">
    <property type="term" value="P:developmental process"/>
    <property type="evidence" value="ECO:0007669"/>
    <property type="project" value="UniProtKB-ARBA"/>
</dbReference>
<evidence type="ECO:0000256" key="7">
    <source>
        <dbReference type="ARBA" id="ARBA00023157"/>
    </source>
</evidence>
<dbReference type="GO" id="GO:0005125">
    <property type="term" value="F:cytokine activity"/>
    <property type="evidence" value="ECO:0007669"/>
    <property type="project" value="UniProtKB-KW"/>
</dbReference>
<evidence type="ECO:0000256" key="8">
    <source>
        <dbReference type="ARBA" id="ARBA00023180"/>
    </source>
</evidence>
<dbReference type="CDD" id="cd13761">
    <property type="entry name" value="TGF_beta_BMP5_like"/>
    <property type="match status" value="1"/>
</dbReference>
<evidence type="ECO:0000256" key="3">
    <source>
        <dbReference type="ARBA" id="ARBA00022514"/>
    </source>
</evidence>
<evidence type="ECO:0000256" key="5">
    <source>
        <dbReference type="ARBA" id="ARBA00022729"/>
    </source>
</evidence>
<keyword evidence="7" id="KW-1015">Disulfide bond</keyword>
<dbReference type="PROSITE" id="PS00250">
    <property type="entry name" value="TGF_BETA_1"/>
    <property type="match status" value="1"/>
</dbReference>
<evidence type="ECO:0000313" key="13">
    <source>
        <dbReference type="Proteomes" id="UP001152320"/>
    </source>
</evidence>
<evidence type="ECO:0000256" key="9">
    <source>
        <dbReference type="RuleBase" id="RU000354"/>
    </source>
</evidence>
<dbReference type="PANTHER" id="PTHR11848:SF310">
    <property type="entry name" value="PROTEIN 60A-RELATED"/>
    <property type="match status" value="1"/>
</dbReference>
<keyword evidence="4" id="KW-0964">Secreted</keyword>
<dbReference type="Proteomes" id="UP001152320">
    <property type="component" value="Chromosome 22"/>
</dbReference>
<feature type="region of interest" description="Disordered" evidence="10">
    <location>
        <begin position="315"/>
        <end position="357"/>
    </location>
</feature>
<evidence type="ECO:0000256" key="6">
    <source>
        <dbReference type="ARBA" id="ARBA00023030"/>
    </source>
</evidence>
<keyword evidence="3" id="KW-0202">Cytokine</keyword>
<dbReference type="SUPFAM" id="SSF57501">
    <property type="entry name" value="Cystine-knot cytokines"/>
    <property type="match status" value="1"/>
</dbReference>
<protein>
    <submittedName>
        <fullName evidence="12">Protein DVR-1-like</fullName>
    </submittedName>
</protein>
<feature type="compositionally biased region" description="Basic residues" evidence="10">
    <location>
        <begin position="318"/>
        <end position="335"/>
    </location>
</feature>
<dbReference type="OrthoDB" id="5987191at2759"/>
<dbReference type="InterPro" id="IPR017948">
    <property type="entry name" value="TGFb_CS"/>
</dbReference>
<keyword evidence="13" id="KW-1185">Reference proteome</keyword>
<dbReference type="PANTHER" id="PTHR11848">
    <property type="entry name" value="TGF-BETA FAMILY"/>
    <property type="match status" value="1"/>
</dbReference>
<comment type="caution">
    <text evidence="12">The sequence shown here is derived from an EMBL/GenBank/DDBJ whole genome shotgun (WGS) entry which is preliminary data.</text>
</comment>
<dbReference type="GO" id="GO:0005615">
    <property type="term" value="C:extracellular space"/>
    <property type="evidence" value="ECO:0007669"/>
    <property type="project" value="UniProtKB-KW"/>
</dbReference>
<dbReference type="InterPro" id="IPR001111">
    <property type="entry name" value="TGF-b_propeptide"/>
</dbReference>
<dbReference type="Pfam" id="PF00019">
    <property type="entry name" value="TGF_beta"/>
    <property type="match status" value="1"/>
</dbReference>
<comment type="subcellular location">
    <subcellularLocation>
        <location evidence="1">Secreted</location>
    </subcellularLocation>
</comment>
<keyword evidence="5" id="KW-0732">Signal</keyword>
<dbReference type="GO" id="GO:0008083">
    <property type="term" value="F:growth factor activity"/>
    <property type="evidence" value="ECO:0007669"/>
    <property type="project" value="UniProtKB-KW"/>
</dbReference>
<dbReference type="AlphaFoldDB" id="A0A9Q0YET0"/>
<dbReference type="InterPro" id="IPR015615">
    <property type="entry name" value="TGF-beta-rel"/>
</dbReference>
<keyword evidence="6 9" id="KW-0339">Growth factor</keyword>
<comment type="similarity">
    <text evidence="2 9">Belongs to the TGF-beta family.</text>
</comment>
<evidence type="ECO:0000313" key="12">
    <source>
        <dbReference type="EMBL" id="KAJ8020514.1"/>
    </source>
</evidence>
<dbReference type="Pfam" id="PF00688">
    <property type="entry name" value="TGFb_propeptide"/>
    <property type="match status" value="1"/>
</dbReference>
<dbReference type="Gene3D" id="2.60.120.970">
    <property type="match status" value="1"/>
</dbReference>
<dbReference type="SMART" id="SM00204">
    <property type="entry name" value="TGFB"/>
    <property type="match status" value="1"/>
</dbReference>
<evidence type="ECO:0000256" key="2">
    <source>
        <dbReference type="ARBA" id="ARBA00006656"/>
    </source>
</evidence>
<evidence type="ECO:0000259" key="11">
    <source>
        <dbReference type="PROSITE" id="PS51362"/>
    </source>
</evidence>
<dbReference type="PROSITE" id="PS51362">
    <property type="entry name" value="TGF_BETA_2"/>
    <property type="match status" value="1"/>
</dbReference>
<reference evidence="12" key="1">
    <citation type="submission" date="2021-10" db="EMBL/GenBank/DDBJ databases">
        <title>Tropical sea cucumber genome reveals ecological adaptation and Cuvierian tubules defense mechanism.</title>
        <authorList>
            <person name="Chen T."/>
        </authorList>
    </citation>
    <scope>NUCLEOTIDE SEQUENCE</scope>
    <source>
        <strain evidence="12">Nanhai2018</strain>
        <tissue evidence="12">Muscle</tissue>
    </source>
</reference>